<name>A0ABW2N5B2_9ACTN</name>
<dbReference type="SUPFAM" id="SSF51735">
    <property type="entry name" value="NAD(P)-binding Rossmann-fold domains"/>
    <property type="match status" value="1"/>
</dbReference>
<sequence>MRVLVLGATGYVGSRLVPHLLEHGHEVVAASSSAPDPQRFGWGDEVSAIRCDVTDASAVAAAVAGADAVVYLVHSLDRADFTERDRRGAEVVAEAVAHSDVRRLVYLSGLVPPVPEGELSAHISSRLEVERILLGASEGAVALRAGVVIGAGSTSFEIIRQIATLFLVQPVPTWMNNSVQPVAVSDVLRAVREALEGGMRGAVDVGGPDVVAYPDLMRACAREAGLTRLRVPALVAPAGLVGLATALATTAPFHTVTALIESLRHDMVCRPGSTWVPRTGGPLLGVEEAVRRASDPQHGGAEGPRPSDAAWTRRSPLWDALPLPASTRAVGRLALHHARTLLSDI</sequence>
<evidence type="ECO:0000313" key="4">
    <source>
        <dbReference type="Proteomes" id="UP001596524"/>
    </source>
</evidence>
<comment type="caution">
    <text evidence="3">The sequence shown here is derived from an EMBL/GenBank/DDBJ whole genome shotgun (WGS) entry which is preliminary data.</text>
</comment>
<dbReference type="InterPro" id="IPR001509">
    <property type="entry name" value="Epimerase_deHydtase"/>
</dbReference>
<dbReference type="RefSeq" id="WP_255888278.1">
    <property type="nucleotide sequence ID" value="NZ_JAFMZM010000001.1"/>
</dbReference>
<accession>A0ABW2N5B2</accession>
<evidence type="ECO:0000256" key="1">
    <source>
        <dbReference type="SAM" id="MobiDB-lite"/>
    </source>
</evidence>
<feature type="domain" description="NAD-dependent epimerase/dehydratase" evidence="2">
    <location>
        <begin position="3"/>
        <end position="196"/>
    </location>
</feature>
<reference evidence="4" key="1">
    <citation type="journal article" date="2019" name="Int. J. Syst. Evol. Microbiol.">
        <title>The Global Catalogue of Microorganisms (GCM) 10K type strain sequencing project: providing services to taxonomists for standard genome sequencing and annotation.</title>
        <authorList>
            <consortium name="The Broad Institute Genomics Platform"/>
            <consortium name="The Broad Institute Genome Sequencing Center for Infectious Disease"/>
            <person name="Wu L."/>
            <person name="Ma J."/>
        </authorList>
    </citation>
    <scope>NUCLEOTIDE SEQUENCE [LARGE SCALE GENOMIC DNA]</scope>
    <source>
        <strain evidence="4">FCH27</strain>
    </source>
</reference>
<evidence type="ECO:0000259" key="2">
    <source>
        <dbReference type="Pfam" id="PF01370"/>
    </source>
</evidence>
<dbReference type="InterPro" id="IPR051207">
    <property type="entry name" value="ComplexI_NDUFA9_subunit"/>
</dbReference>
<dbReference type="EMBL" id="JBHTCH010000014">
    <property type="protein sequence ID" value="MFC7361212.1"/>
    <property type="molecule type" value="Genomic_DNA"/>
</dbReference>
<protein>
    <submittedName>
        <fullName evidence="3">NAD-dependent epimerase/dehydratase family protein</fullName>
    </submittedName>
</protein>
<dbReference type="Gene3D" id="3.40.50.720">
    <property type="entry name" value="NAD(P)-binding Rossmann-like Domain"/>
    <property type="match status" value="1"/>
</dbReference>
<organism evidence="3 4">
    <name type="scientific">Nocardioides astragali</name>
    <dbReference type="NCBI Taxonomy" id="1776736"/>
    <lineage>
        <taxon>Bacteria</taxon>
        <taxon>Bacillati</taxon>
        <taxon>Actinomycetota</taxon>
        <taxon>Actinomycetes</taxon>
        <taxon>Propionibacteriales</taxon>
        <taxon>Nocardioidaceae</taxon>
        <taxon>Nocardioides</taxon>
    </lineage>
</organism>
<evidence type="ECO:0000313" key="3">
    <source>
        <dbReference type="EMBL" id="MFC7361212.1"/>
    </source>
</evidence>
<dbReference type="Pfam" id="PF01370">
    <property type="entry name" value="Epimerase"/>
    <property type="match status" value="1"/>
</dbReference>
<dbReference type="PANTHER" id="PTHR12126:SF11">
    <property type="entry name" value="NADH DEHYDROGENASE [UBIQUINONE] 1 ALPHA SUBCOMPLEX SUBUNIT 9, MITOCHONDRIAL"/>
    <property type="match status" value="1"/>
</dbReference>
<keyword evidence="4" id="KW-1185">Reference proteome</keyword>
<proteinExistence type="predicted"/>
<dbReference type="Proteomes" id="UP001596524">
    <property type="component" value="Unassembled WGS sequence"/>
</dbReference>
<gene>
    <name evidence="3" type="ORF">ACFQO6_13120</name>
</gene>
<dbReference type="PANTHER" id="PTHR12126">
    <property type="entry name" value="NADH-UBIQUINONE OXIDOREDUCTASE 39 KDA SUBUNIT-RELATED"/>
    <property type="match status" value="1"/>
</dbReference>
<feature type="region of interest" description="Disordered" evidence="1">
    <location>
        <begin position="291"/>
        <end position="311"/>
    </location>
</feature>
<dbReference type="InterPro" id="IPR036291">
    <property type="entry name" value="NAD(P)-bd_dom_sf"/>
</dbReference>